<keyword evidence="7" id="KW-1185">Reference proteome</keyword>
<dbReference type="AlphaFoldDB" id="A0A239DYM8"/>
<dbReference type="Gene3D" id="3.50.50.60">
    <property type="entry name" value="FAD/NAD(P)-binding domain"/>
    <property type="match status" value="1"/>
</dbReference>
<evidence type="ECO:0000256" key="4">
    <source>
        <dbReference type="ARBA" id="ARBA00022827"/>
    </source>
</evidence>
<dbReference type="Gene3D" id="3.40.30.120">
    <property type="match status" value="1"/>
</dbReference>
<dbReference type="GO" id="GO:0016709">
    <property type="term" value="F:oxidoreductase activity, acting on paired donors, with incorporation or reduction of molecular oxygen, NAD(P)H as one donor, and incorporation of one atom of oxygen"/>
    <property type="evidence" value="ECO:0007669"/>
    <property type="project" value="UniProtKB-ARBA"/>
</dbReference>
<dbReference type="InterPro" id="IPR002938">
    <property type="entry name" value="FAD-bd"/>
</dbReference>
<dbReference type="SUPFAM" id="SSF52833">
    <property type="entry name" value="Thioredoxin-like"/>
    <property type="match status" value="1"/>
</dbReference>
<proteinExistence type="inferred from homology"/>
<evidence type="ECO:0000256" key="1">
    <source>
        <dbReference type="ARBA" id="ARBA00001974"/>
    </source>
</evidence>
<evidence type="ECO:0000256" key="2">
    <source>
        <dbReference type="ARBA" id="ARBA00007801"/>
    </source>
</evidence>
<reference evidence="6 7" key="1">
    <citation type="submission" date="2017-06" db="EMBL/GenBank/DDBJ databases">
        <authorList>
            <person name="Kim H.J."/>
            <person name="Triplett B.A."/>
        </authorList>
    </citation>
    <scope>NUCLEOTIDE SEQUENCE [LARGE SCALE GENOMIC DNA]</scope>
    <source>
        <strain evidence="6 7">DSM 43151</strain>
    </source>
</reference>
<dbReference type="GO" id="GO:0071949">
    <property type="term" value="F:FAD binding"/>
    <property type="evidence" value="ECO:0007669"/>
    <property type="project" value="InterPro"/>
</dbReference>
<dbReference type="EMBL" id="FZNR01000014">
    <property type="protein sequence ID" value="SNS36754.1"/>
    <property type="molecule type" value="Genomic_DNA"/>
</dbReference>
<dbReference type="SUPFAM" id="SSF51905">
    <property type="entry name" value="FAD/NAD(P)-binding domain"/>
    <property type="match status" value="1"/>
</dbReference>
<dbReference type="InterPro" id="IPR036188">
    <property type="entry name" value="FAD/NAD-bd_sf"/>
</dbReference>
<feature type="domain" description="FAD-binding" evidence="5">
    <location>
        <begin position="5"/>
        <end position="347"/>
    </location>
</feature>
<dbReference type="Gene3D" id="3.30.70.2450">
    <property type="match status" value="1"/>
</dbReference>
<dbReference type="Pfam" id="PF21274">
    <property type="entry name" value="Rng_hyd_C"/>
    <property type="match status" value="1"/>
</dbReference>
<evidence type="ECO:0000313" key="7">
    <source>
        <dbReference type="Proteomes" id="UP000198415"/>
    </source>
</evidence>
<accession>A0A239DYM8</accession>
<keyword evidence="3" id="KW-0285">Flavoprotein</keyword>
<dbReference type="Proteomes" id="UP000198415">
    <property type="component" value="Unassembled WGS sequence"/>
</dbReference>
<evidence type="ECO:0000256" key="3">
    <source>
        <dbReference type="ARBA" id="ARBA00022630"/>
    </source>
</evidence>
<sequence length="538" mass="59062">MRQDIEVLVVGAGPVGLTMAIALRRLGMRVAVVDRAAGTNREPRADVIFPRAGEALGSLGVGETIRRNAYEMASGTVFSSGRRIGKLTSGRLASNYPRAMTIEQHNIERLLAEELAGLGVTVDRRTRVTDLEQDDDQVRVTVKRAQGAVERITAAWVIACDGVRSTVRELLGIGFPGAERPNMQVVQGNVIPSWPLPEKPGDGYFFLSPHRSVIAFPTPGCGYRVFCVRDDPDPQFNDPPTLRELRDLVAGAARMPDLDLVLTEPVWLSRARFADRIATRLRAGRVLLAGDAAHTWAPLGGHGMNVGMLGAYNLAWKLAAVHRGQAADPVLDSYDLEQRALAASVIRDMRVSPMEMKLSPVPHQLRGLLLRTMLTFDAMQRRTEWMMSDFGRHHRRSPLSHGRSRWPIGGIRAGDRVPDVKVVSRRGRPVRLHELLSYDRWTLLHHLRFAGTDAGDTLRLALVGCPAPIAVEPFAAADREAAGSLGDAQDLLLVRPDGHVGLVCPMNRPEVLRAYVRRYLSGAEAEAPARVGERARSV</sequence>
<protein>
    <submittedName>
        <fullName evidence="6">2-polyprenyl-6-methoxyphenol hydroxylase</fullName>
    </submittedName>
</protein>
<comment type="cofactor">
    <cofactor evidence="1">
        <name>FAD</name>
        <dbReference type="ChEBI" id="CHEBI:57692"/>
    </cofactor>
</comment>
<dbReference type="OrthoDB" id="3647401at2"/>
<evidence type="ECO:0000313" key="6">
    <source>
        <dbReference type="EMBL" id="SNS36754.1"/>
    </source>
</evidence>
<organism evidence="6 7">
    <name type="scientific">Actinoplanes regularis</name>
    <dbReference type="NCBI Taxonomy" id="52697"/>
    <lineage>
        <taxon>Bacteria</taxon>
        <taxon>Bacillati</taxon>
        <taxon>Actinomycetota</taxon>
        <taxon>Actinomycetes</taxon>
        <taxon>Micromonosporales</taxon>
        <taxon>Micromonosporaceae</taxon>
        <taxon>Actinoplanes</taxon>
    </lineage>
</organism>
<dbReference type="Pfam" id="PF01494">
    <property type="entry name" value="FAD_binding_3"/>
    <property type="match status" value="1"/>
</dbReference>
<dbReference type="InterPro" id="IPR036249">
    <property type="entry name" value="Thioredoxin-like_sf"/>
</dbReference>
<gene>
    <name evidence="6" type="ORF">SAMN06264365_114133</name>
</gene>
<keyword evidence="4" id="KW-0274">FAD</keyword>
<name>A0A239DYM8_9ACTN</name>
<dbReference type="RefSeq" id="WP_089296656.1">
    <property type="nucleotide sequence ID" value="NZ_BOMU01000070.1"/>
</dbReference>
<dbReference type="PANTHER" id="PTHR43004:SF19">
    <property type="entry name" value="BINDING MONOOXYGENASE, PUTATIVE (JCVI)-RELATED"/>
    <property type="match status" value="1"/>
</dbReference>
<dbReference type="PANTHER" id="PTHR43004">
    <property type="entry name" value="TRK SYSTEM POTASSIUM UPTAKE PROTEIN"/>
    <property type="match status" value="1"/>
</dbReference>
<comment type="similarity">
    <text evidence="2">Belongs to the PheA/TfdB FAD monooxygenase family.</text>
</comment>
<dbReference type="PRINTS" id="PR00420">
    <property type="entry name" value="RNGMNOXGNASE"/>
</dbReference>
<dbReference type="InterPro" id="IPR050641">
    <property type="entry name" value="RIFMO-like"/>
</dbReference>
<evidence type="ECO:0000259" key="5">
    <source>
        <dbReference type="Pfam" id="PF01494"/>
    </source>
</evidence>